<keyword evidence="2" id="KW-1185">Reference proteome</keyword>
<reference evidence="1" key="1">
    <citation type="submission" date="2018-01" db="EMBL/GenBank/DDBJ databases">
        <title>Genomic characterization of Leptospira inadai serogroup Lyme isolated from captured rat in Brazil and comparative analysis with human reference strain.</title>
        <authorList>
            <person name="Moreno L.Z."/>
            <person name="Loureiro A.P."/>
            <person name="Miraglia F."/>
            <person name="Kremer F.S."/>
            <person name="Eslabao M.R."/>
            <person name="Dellagostin O.A."/>
            <person name="Lilenbaum W."/>
            <person name="Moreno A.M."/>
        </authorList>
    </citation>
    <scope>NUCLEOTIDE SEQUENCE [LARGE SCALE GENOMIC DNA]</scope>
    <source>
        <strain evidence="1">M34/99</strain>
    </source>
</reference>
<proteinExistence type="predicted"/>
<dbReference type="Proteomes" id="UP000094669">
    <property type="component" value="Unassembled WGS sequence"/>
</dbReference>
<comment type="caution">
    <text evidence="1">The sequence shown here is derived from an EMBL/GenBank/DDBJ whole genome shotgun (WGS) entry which is preliminary data.</text>
</comment>
<name>A0ABX4YNL4_9LEPT</name>
<organism evidence="1 2">
    <name type="scientific">Leptospira inadai serovar Lyme</name>
    <dbReference type="NCBI Taxonomy" id="293084"/>
    <lineage>
        <taxon>Bacteria</taxon>
        <taxon>Pseudomonadati</taxon>
        <taxon>Spirochaetota</taxon>
        <taxon>Spirochaetia</taxon>
        <taxon>Leptospirales</taxon>
        <taxon>Leptospiraceae</taxon>
        <taxon>Leptospira</taxon>
    </lineage>
</organism>
<evidence type="ECO:0008006" key="3">
    <source>
        <dbReference type="Google" id="ProtNLM"/>
    </source>
</evidence>
<gene>
    <name evidence="1" type="ORF">BES34_000880</name>
</gene>
<evidence type="ECO:0000313" key="2">
    <source>
        <dbReference type="Proteomes" id="UP000094669"/>
    </source>
</evidence>
<dbReference type="RefSeq" id="WP_010409628.1">
    <property type="nucleotide sequence ID" value="NZ_MCRM02000001.1"/>
</dbReference>
<evidence type="ECO:0000313" key="1">
    <source>
        <dbReference type="EMBL" id="PNV76869.1"/>
    </source>
</evidence>
<dbReference type="EMBL" id="MCRM02000001">
    <property type="protein sequence ID" value="PNV76869.1"/>
    <property type="molecule type" value="Genomic_DNA"/>
</dbReference>
<protein>
    <recommendedName>
        <fullName evidence="3">DUF2147 domain-containing protein</fullName>
    </recommendedName>
</protein>
<accession>A0ABX4YNL4</accession>
<sequence length="134" mass="14911">MRRIGLLLLMGILTHTINAKDQKAQAEEAQTLLNGNWVLDYGCNQDPNPTGTAWLVIHNNTVISCNQQSVTNKGTIVNTKNKGIYRFDWTKGPSSTAEYPVTRWNLLGLTTQGSTSCYSRVRSAEHNPPKFCSK</sequence>